<evidence type="ECO:0000313" key="2">
    <source>
        <dbReference type="EMBL" id="GFS98695.1"/>
    </source>
</evidence>
<dbReference type="EMBL" id="BMAW01054962">
    <property type="protein sequence ID" value="GFS98695.1"/>
    <property type="molecule type" value="Genomic_DNA"/>
</dbReference>
<reference evidence="2" key="1">
    <citation type="submission" date="2020-08" db="EMBL/GenBank/DDBJ databases">
        <title>Multicomponent nature underlies the extraordinary mechanical properties of spider dragline silk.</title>
        <authorList>
            <person name="Kono N."/>
            <person name="Nakamura H."/>
            <person name="Mori M."/>
            <person name="Yoshida Y."/>
            <person name="Ohtoshi R."/>
            <person name="Malay A.D."/>
            <person name="Moran D.A.P."/>
            <person name="Tomita M."/>
            <person name="Numata K."/>
            <person name="Arakawa K."/>
        </authorList>
    </citation>
    <scope>NUCLEOTIDE SEQUENCE</scope>
</reference>
<feature type="region of interest" description="Disordered" evidence="1">
    <location>
        <begin position="1"/>
        <end position="21"/>
    </location>
</feature>
<keyword evidence="3" id="KW-1185">Reference proteome</keyword>
<accession>A0A8X6TC69</accession>
<dbReference type="Proteomes" id="UP000887013">
    <property type="component" value="Unassembled WGS sequence"/>
</dbReference>
<comment type="caution">
    <text evidence="2">The sequence shown here is derived from an EMBL/GenBank/DDBJ whole genome shotgun (WGS) entry which is preliminary data.</text>
</comment>
<organism evidence="2 3">
    <name type="scientific">Nephila pilipes</name>
    <name type="common">Giant wood spider</name>
    <name type="synonym">Nephila maculata</name>
    <dbReference type="NCBI Taxonomy" id="299642"/>
    <lineage>
        <taxon>Eukaryota</taxon>
        <taxon>Metazoa</taxon>
        <taxon>Ecdysozoa</taxon>
        <taxon>Arthropoda</taxon>
        <taxon>Chelicerata</taxon>
        <taxon>Arachnida</taxon>
        <taxon>Araneae</taxon>
        <taxon>Araneomorphae</taxon>
        <taxon>Entelegynae</taxon>
        <taxon>Araneoidea</taxon>
        <taxon>Nephilidae</taxon>
        <taxon>Nephila</taxon>
    </lineage>
</organism>
<gene>
    <name evidence="2" type="ORF">NPIL_491211</name>
</gene>
<evidence type="ECO:0000256" key="1">
    <source>
        <dbReference type="SAM" id="MobiDB-lite"/>
    </source>
</evidence>
<dbReference type="AlphaFoldDB" id="A0A8X6TC69"/>
<name>A0A8X6TC69_NEPPI</name>
<evidence type="ECO:0000313" key="3">
    <source>
        <dbReference type="Proteomes" id="UP000887013"/>
    </source>
</evidence>
<sequence>MCSEPKVQWQSDPVLSMEDRSSSSWRGICQLHITSLDRSSLAGPVECSLNDFTGRPSVFGSITVYQSHCCLKMQIYYLMLYQMGPKAASSFSRTFRLLSFM</sequence>
<proteinExistence type="predicted"/>
<protein>
    <submittedName>
        <fullName evidence="2">Uncharacterized protein</fullName>
    </submittedName>
</protein>